<feature type="transmembrane region" description="Helical" evidence="6">
    <location>
        <begin position="74"/>
        <end position="99"/>
    </location>
</feature>
<feature type="transmembrane region" description="Helical" evidence="6">
    <location>
        <begin position="40"/>
        <end position="62"/>
    </location>
</feature>
<comment type="similarity">
    <text evidence="2 6">Belongs to the 4-toluene sulfonate uptake permease (TSUP) (TC 2.A.102) family.</text>
</comment>
<proteinExistence type="inferred from homology"/>
<dbReference type="Proteomes" id="UP000464314">
    <property type="component" value="Chromosome"/>
</dbReference>
<accession>A0A6P1TE93</accession>
<keyword evidence="8" id="KW-1185">Reference proteome</keyword>
<dbReference type="KEGG" id="anr:Ana3638_00625"/>
<keyword evidence="4 6" id="KW-1133">Transmembrane helix</keyword>
<dbReference type="EMBL" id="CP048000">
    <property type="protein sequence ID" value="QHQ59484.1"/>
    <property type="molecule type" value="Genomic_DNA"/>
</dbReference>
<keyword evidence="6" id="KW-1003">Cell membrane</keyword>
<feature type="transmembrane region" description="Helical" evidence="6">
    <location>
        <begin position="209"/>
        <end position="228"/>
    </location>
</feature>
<comment type="subcellular location">
    <subcellularLocation>
        <location evidence="6">Cell membrane</location>
        <topology evidence="6">Multi-pass membrane protein</topology>
    </subcellularLocation>
    <subcellularLocation>
        <location evidence="1">Membrane</location>
        <topology evidence="1">Multi-pass membrane protein</topology>
    </subcellularLocation>
</comment>
<name>A0A6P1TE93_9FIRM</name>
<sequence length="261" mass="27573">MYFIFLLVSFLASAVGGICGIGGGVIIKPVLDTIGVMSVSSISFLSGCTVLSMSTISVIKSLKSDKSVVNLKTATALAIGAAIGGILGKQAFHYIYVIFPKEKTVGAIQAIVLIIITTGTLLYTLYSNKIKTYVISNQVVCVLIGLFLGVLSSFLGIGGGPINLIVLTYFFSMDLKCAAVNSLYIIMFSQFTSLFNSIISGVIPEFNTLALILMVIGGMSGGMVGSKVNKTISVKGVNKLFIALMVVIIFINIYNAVKFSI</sequence>
<evidence type="ECO:0000256" key="1">
    <source>
        <dbReference type="ARBA" id="ARBA00004141"/>
    </source>
</evidence>
<protein>
    <recommendedName>
        <fullName evidence="6">Probable membrane transporter protein</fullName>
    </recommendedName>
</protein>
<dbReference type="AlphaFoldDB" id="A0A6P1TE93"/>
<dbReference type="GO" id="GO:0005886">
    <property type="term" value="C:plasma membrane"/>
    <property type="evidence" value="ECO:0007669"/>
    <property type="project" value="UniProtKB-SubCell"/>
</dbReference>
<evidence type="ECO:0000313" key="8">
    <source>
        <dbReference type="Proteomes" id="UP000464314"/>
    </source>
</evidence>
<evidence type="ECO:0000313" key="7">
    <source>
        <dbReference type="EMBL" id="QHQ59484.1"/>
    </source>
</evidence>
<dbReference type="PANTHER" id="PTHR43701">
    <property type="entry name" value="MEMBRANE TRANSPORTER PROTEIN MJ0441-RELATED"/>
    <property type="match status" value="1"/>
</dbReference>
<dbReference type="Pfam" id="PF01925">
    <property type="entry name" value="TauE"/>
    <property type="match status" value="1"/>
</dbReference>
<feature type="transmembrane region" description="Helical" evidence="6">
    <location>
        <begin position="183"/>
        <end position="203"/>
    </location>
</feature>
<evidence type="ECO:0000256" key="4">
    <source>
        <dbReference type="ARBA" id="ARBA00022989"/>
    </source>
</evidence>
<feature type="transmembrane region" description="Helical" evidence="6">
    <location>
        <begin position="105"/>
        <end position="125"/>
    </location>
</feature>
<organism evidence="7 8">
    <name type="scientific">Anaerocolumna sedimenticola</name>
    <dbReference type="NCBI Taxonomy" id="2696063"/>
    <lineage>
        <taxon>Bacteria</taxon>
        <taxon>Bacillati</taxon>
        <taxon>Bacillota</taxon>
        <taxon>Clostridia</taxon>
        <taxon>Lachnospirales</taxon>
        <taxon>Lachnospiraceae</taxon>
        <taxon>Anaerocolumna</taxon>
    </lineage>
</organism>
<reference evidence="7 8" key="1">
    <citation type="submission" date="2020-01" db="EMBL/GenBank/DDBJ databases">
        <title>Genome analysis of Anaerocolumna sp. CBA3638.</title>
        <authorList>
            <person name="Kim J."/>
            <person name="Roh S.W."/>
        </authorList>
    </citation>
    <scope>NUCLEOTIDE SEQUENCE [LARGE SCALE GENOMIC DNA]</scope>
    <source>
        <strain evidence="7 8">CBA3638</strain>
    </source>
</reference>
<evidence type="ECO:0000256" key="5">
    <source>
        <dbReference type="ARBA" id="ARBA00023136"/>
    </source>
</evidence>
<feature type="transmembrane region" description="Helical" evidence="6">
    <location>
        <begin position="240"/>
        <end position="257"/>
    </location>
</feature>
<gene>
    <name evidence="7" type="ORF">Ana3638_00625</name>
</gene>
<dbReference type="RefSeq" id="WP_161836107.1">
    <property type="nucleotide sequence ID" value="NZ_CP048000.1"/>
</dbReference>
<dbReference type="InterPro" id="IPR002781">
    <property type="entry name" value="TM_pro_TauE-like"/>
</dbReference>
<dbReference type="PANTHER" id="PTHR43701:SF2">
    <property type="entry name" value="MEMBRANE TRANSPORTER PROTEIN YJNA-RELATED"/>
    <property type="match status" value="1"/>
</dbReference>
<evidence type="ECO:0000256" key="3">
    <source>
        <dbReference type="ARBA" id="ARBA00022692"/>
    </source>
</evidence>
<keyword evidence="5 6" id="KW-0472">Membrane</keyword>
<keyword evidence="3 6" id="KW-0812">Transmembrane</keyword>
<evidence type="ECO:0000256" key="2">
    <source>
        <dbReference type="ARBA" id="ARBA00009142"/>
    </source>
</evidence>
<evidence type="ECO:0000256" key="6">
    <source>
        <dbReference type="RuleBase" id="RU363041"/>
    </source>
</evidence>
<dbReference type="InterPro" id="IPR051598">
    <property type="entry name" value="TSUP/Inactive_protease-like"/>
</dbReference>